<gene>
    <name evidence="1" type="ORF">DWU98_09440</name>
</gene>
<comment type="caution">
    <text evidence="1">The sequence shown here is derived from an EMBL/GenBank/DDBJ whole genome shotgun (WGS) entry which is preliminary data.</text>
</comment>
<evidence type="ECO:0000313" key="2">
    <source>
        <dbReference type="Proteomes" id="UP000254258"/>
    </source>
</evidence>
<accession>A0A370X1V3</accession>
<dbReference type="RefSeq" id="WP_115495305.1">
    <property type="nucleotide sequence ID" value="NZ_QRBE01000004.1"/>
</dbReference>
<dbReference type="EMBL" id="QRBE01000004">
    <property type="protein sequence ID" value="RDS82247.1"/>
    <property type="molecule type" value="Genomic_DNA"/>
</dbReference>
<organism evidence="1 2">
    <name type="scientific">Dyella monticola</name>
    <dbReference type="NCBI Taxonomy" id="1927958"/>
    <lineage>
        <taxon>Bacteria</taxon>
        <taxon>Pseudomonadati</taxon>
        <taxon>Pseudomonadota</taxon>
        <taxon>Gammaproteobacteria</taxon>
        <taxon>Lysobacterales</taxon>
        <taxon>Rhodanobacteraceae</taxon>
        <taxon>Dyella</taxon>
    </lineage>
</organism>
<evidence type="ECO:0000313" key="1">
    <source>
        <dbReference type="EMBL" id="RDS82247.1"/>
    </source>
</evidence>
<name>A0A370X1V3_9GAMM</name>
<dbReference type="Proteomes" id="UP000254258">
    <property type="component" value="Unassembled WGS sequence"/>
</dbReference>
<sequence length="134" mass="15432">MTALIEEDKARARRFRDLLVDILDPLLLDGHLREGWAHRPAVEALITLYMHGGPQVHVWGKGHPLRATHVGIGTWQDTTWQGIRGLGAEFADQKQWQPNDMHSYIYIGEQRNPDSGIDHRVRIVRQQLQQGWTL</sequence>
<reference evidence="1 2" key="1">
    <citation type="submission" date="2018-07" db="EMBL/GenBank/DDBJ databases">
        <title>Dyella monticola sp. nov. and Dyella psychrodurans sp. nov. isolated from monsoon evergreen broad-leaved forest soil of Dinghu Mountain, China.</title>
        <authorList>
            <person name="Gao Z."/>
            <person name="Qiu L."/>
        </authorList>
    </citation>
    <scope>NUCLEOTIDE SEQUENCE [LARGE SCALE GENOMIC DNA]</scope>
    <source>
        <strain evidence="1 2">4G-K06</strain>
    </source>
</reference>
<dbReference type="OrthoDB" id="5952573at2"/>
<keyword evidence="2" id="KW-1185">Reference proteome</keyword>
<protein>
    <submittedName>
        <fullName evidence="1">Uncharacterized protein</fullName>
    </submittedName>
</protein>
<proteinExistence type="predicted"/>
<dbReference type="AlphaFoldDB" id="A0A370X1V3"/>